<feature type="domain" description="HNH nuclease" evidence="1">
    <location>
        <begin position="54"/>
        <end position="97"/>
    </location>
</feature>
<reference evidence="2 3" key="1">
    <citation type="submission" date="2017-11" db="EMBL/GenBank/DDBJ databases">
        <title>Genome sequence of Pseudomonas arsenicoxydans ACM1.</title>
        <authorList>
            <person name="Nascimento F.X."/>
        </authorList>
    </citation>
    <scope>NUCLEOTIDE SEQUENCE [LARGE SCALE GENOMIC DNA]</scope>
    <source>
        <strain evidence="2 3">ACM1</strain>
    </source>
</reference>
<dbReference type="RefSeq" id="WP_208667537.1">
    <property type="nucleotide sequence ID" value="NZ_CP024767.1"/>
</dbReference>
<dbReference type="InterPro" id="IPR044925">
    <property type="entry name" value="His-Me_finger_sf"/>
</dbReference>
<accession>A0A4V0YJZ4</accession>
<name>A0A4V0YJZ4_9PSED</name>
<sequence>MKTRELTHARLLEKLHYDPETGRFTRRPPNHKRRIGQFDKNGYITIAVDRVKHQAHRLAWLYMTGEHPDEDLHVDHINRIRDDNRWINLRQATPADNCNNREYGGGGNSTGRGASGIHGVYWDGRKERWHVQMQCRGKYFYGGYHSTLESARVDADAVRAQLTAYISLIKSAA</sequence>
<gene>
    <name evidence="2" type="ORF">CUN61_15740</name>
</gene>
<protein>
    <recommendedName>
        <fullName evidence="1">HNH nuclease domain-containing protein</fullName>
    </recommendedName>
</protein>
<organism evidence="2 3">
    <name type="scientific">Pseudomonas arsenicoxydans</name>
    <dbReference type="NCBI Taxonomy" id="702115"/>
    <lineage>
        <taxon>Bacteria</taxon>
        <taxon>Pseudomonadati</taxon>
        <taxon>Pseudomonadota</taxon>
        <taxon>Gammaproteobacteria</taxon>
        <taxon>Pseudomonadales</taxon>
        <taxon>Pseudomonadaceae</taxon>
        <taxon>Pseudomonas</taxon>
    </lineage>
</organism>
<dbReference type="Gene3D" id="3.90.75.20">
    <property type="match status" value="1"/>
</dbReference>
<proteinExistence type="predicted"/>
<dbReference type="AlphaFoldDB" id="A0A4V0YJZ4"/>
<dbReference type="Pfam" id="PF13392">
    <property type="entry name" value="HNH_3"/>
    <property type="match status" value="1"/>
</dbReference>
<dbReference type="SUPFAM" id="SSF54060">
    <property type="entry name" value="His-Me finger endonucleases"/>
    <property type="match status" value="1"/>
</dbReference>
<evidence type="ECO:0000313" key="2">
    <source>
        <dbReference type="EMBL" id="QAY85354.1"/>
    </source>
</evidence>
<dbReference type="Proteomes" id="UP000291121">
    <property type="component" value="Chromosome"/>
</dbReference>
<evidence type="ECO:0000313" key="3">
    <source>
        <dbReference type="Proteomes" id="UP000291121"/>
    </source>
</evidence>
<evidence type="ECO:0000259" key="1">
    <source>
        <dbReference type="Pfam" id="PF13392"/>
    </source>
</evidence>
<keyword evidence="3" id="KW-1185">Reference proteome</keyword>
<dbReference type="EMBL" id="CP024767">
    <property type="protein sequence ID" value="QAY85354.1"/>
    <property type="molecule type" value="Genomic_DNA"/>
</dbReference>
<dbReference type="InterPro" id="IPR003615">
    <property type="entry name" value="HNH_nuc"/>
</dbReference>